<dbReference type="RefSeq" id="XP_019033270.1">
    <property type="nucleotide sequence ID" value="XM_019174891.1"/>
</dbReference>
<gene>
    <name evidence="7" type="ORF">L198_02749</name>
</gene>
<evidence type="ECO:0000256" key="4">
    <source>
        <dbReference type="ARBA" id="ARBA00023136"/>
    </source>
</evidence>
<comment type="caution">
    <text evidence="7">The sequence shown here is derived from an EMBL/GenBank/DDBJ whole genome shotgun (WGS) entry which is preliminary data.</text>
</comment>
<keyword evidence="8" id="KW-1185">Reference proteome</keyword>
<keyword evidence="4 6" id="KW-0472">Membrane</keyword>
<dbReference type="EMBL" id="AWGH01000006">
    <property type="protein sequence ID" value="ODO02018.1"/>
    <property type="molecule type" value="Genomic_DNA"/>
</dbReference>
<name>A0A1E3JMD1_9TREE</name>
<evidence type="ECO:0000256" key="5">
    <source>
        <dbReference type="SAM" id="MobiDB-lite"/>
    </source>
</evidence>
<evidence type="ECO:0000256" key="1">
    <source>
        <dbReference type="ARBA" id="ARBA00004167"/>
    </source>
</evidence>
<sequence length="406" mass="41731">MSSTTAASSAASSASATPSSATSSVASSASGSTTASETASTSTVTDSIVNQTSQTSSSGISGGAIAGIVIGIIGGFVIIGLLFAWQRNRKIRGEKAALPAPRDVSYVPPDMRQRQTSSMSGLASLGGHHRTTSTYSSSMLAPPRASSTYHHSAPHSRQPSYHSPMMTPNSMPVHDGSPPMGPSGSSQSSNSPSMTPQTPGSASGHITEGDRPPLAPINTHVGGENAVAGPSRSGSQFNTPGGSPSNSPRTSLNGFPSPNRGFARSHSQRPMSMNSLSSRSYLHVGPSGGAPHQRPVVLEMPKRLGARPDGSGDFFSSVGRMPESSSGLGLDEMGRVKRNSRPMDDYPTSPLRSTHPGPPSARRPLATPSSEVGPSGSRPPVPRTTTVRTEPPEDPQVVLGRSEPPV</sequence>
<feature type="transmembrane region" description="Helical" evidence="6">
    <location>
        <begin position="59"/>
        <end position="85"/>
    </location>
</feature>
<feature type="compositionally biased region" description="Polar residues" evidence="5">
    <location>
        <begin position="268"/>
        <end position="280"/>
    </location>
</feature>
<evidence type="ECO:0000256" key="2">
    <source>
        <dbReference type="ARBA" id="ARBA00022692"/>
    </source>
</evidence>
<feature type="compositionally biased region" description="Polar residues" evidence="5">
    <location>
        <begin position="132"/>
        <end position="170"/>
    </location>
</feature>
<dbReference type="GO" id="GO:0071944">
    <property type="term" value="C:cell periphery"/>
    <property type="evidence" value="ECO:0007669"/>
    <property type="project" value="UniProtKB-ARBA"/>
</dbReference>
<dbReference type="Proteomes" id="UP000094819">
    <property type="component" value="Unassembled WGS sequence"/>
</dbReference>
<dbReference type="AlphaFoldDB" id="A0A1E3JMD1"/>
<protein>
    <submittedName>
        <fullName evidence="7">Uncharacterized protein</fullName>
    </submittedName>
</protein>
<feature type="region of interest" description="Disordered" evidence="5">
    <location>
        <begin position="1"/>
        <end position="46"/>
    </location>
</feature>
<reference evidence="7 8" key="1">
    <citation type="submission" date="2016-06" db="EMBL/GenBank/DDBJ databases">
        <title>Evolution of pathogenesis and genome organization in the Tremellales.</title>
        <authorList>
            <person name="Cuomo C."/>
            <person name="Litvintseva A."/>
            <person name="Heitman J."/>
            <person name="Chen Y."/>
            <person name="Sun S."/>
            <person name="Springer D."/>
            <person name="Dromer F."/>
            <person name="Young S."/>
            <person name="Zeng Q."/>
            <person name="Chapman S."/>
            <person name="Gujja S."/>
            <person name="Saif S."/>
            <person name="Birren B."/>
        </authorList>
    </citation>
    <scope>NUCLEOTIDE SEQUENCE [LARGE SCALE GENOMIC DNA]</scope>
    <source>
        <strain evidence="7 8">CBS 7118</strain>
    </source>
</reference>
<dbReference type="GeneID" id="30191962"/>
<accession>A0A1E3JMD1</accession>
<feature type="compositionally biased region" description="Polar residues" evidence="5">
    <location>
        <begin position="232"/>
        <end position="256"/>
    </location>
</feature>
<evidence type="ECO:0000313" key="7">
    <source>
        <dbReference type="EMBL" id="ODO02018.1"/>
    </source>
</evidence>
<dbReference type="InterPro" id="IPR051694">
    <property type="entry name" value="Immunoregulatory_rcpt-like"/>
</dbReference>
<feature type="compositionally biased region" description="Low complexity" evidence="5">
    <location>
        <begin position="182"/>
        <end position="199"/>
    </location>
</feature>
<keyword evidence="2 6" id="KW-0812">Transmembrane</keyword>
<evidence type="ECO:0000313" key="8">
    <source>
        <dbReference type="Proteomes" id="UP000094819"/>
    </source>
</evidence>
<proteinExistence type="predicted"/>
<feature type="region of interest" description="Disordered" evidence="5">
    <location>
        <begin position="104"/>
        <end position="406"/>
    </location>
</feature>
<keyword evidence="3 6" id="KW-1133">Transmembrane helix</keyword>
<evidence type="ECO:0000256" key="6">
    <source>
        <dbReference type="SAM" id="Phobius"/>
    </source>
</evidence>
<organism evidence="7 8">
    <name type="scientific">Cryptococcus wingfieldii CBS 7118</name>
    <dbReference type="NCBI Taxonomy" id="1295528"/>
    <lineage>
        <taxon>Eukaryota</taxon>
        <taxon>Fungi</taxon>
        <taxon>Dikarya</taxon>
        <taxon>Basidiomycota</taxon>
        <taxon>Agaricomycotina</taxon>
        <taxon>Tremellomycetes</taxon>
        <taxon>Tremellales</taxon>
        <taxon>Cryptococcaceae</taxon>
        <taxon>Cryptococcus</taxon>
    </lineage>
</organism>
<dbReference type="OrthoDB" id="2564352at2759"/>
<dbReference type="PANTHER" id="PTHR15549">
    <property type="entry name" value="PAIRED IMMUNOGLOBULIN-LIKE TYPE 2 RECEPTOR"/>
    <property type="match status" value="1"/>
</dbReference>
<comment type="subcellular location">
    <subcellularLocation>
        <location evidence="1">Membrane</location>
        <topology evidence="1">Single-pass membrane protein</topology>
    </subcellularLocation>
</comment>
<evidence type="ECO:0000256" key="3">
    <source>
        <dbReference type="ARBA" id="ARBA00022989"/>
    </source>
</evidence>
<dbReference type="GO" id="GO:0016020">
    <property type="term" value="C:membrane"/>
    <property type="evidence" value="ECO:0007669"/>
    <property type="project" value="UniProtKB-SubCell"/>
</dbReference>